<accession>A0ABS5ARR3</accession>
<organism evidence="2 3">
    <name type="scientific">Crossiella equi</name>
    <dbReference type="NCBI Taxonomy" id="130796"/>
    <lineage>
        <taxon>Bacteria</taxon>
        <taxon>Bacillati</taxon>
        <taxon>Actinomycetota</taxon>
        <taxon>Actinomycetes</taxon>
        <taxon>Pseudonocardiales</taxon>
        <taxon>Pseudonocardiaceae</taxon>
        <taxon>Crossiella</taxon>
    </lineage>
</organism>
<dbReference type="Proteomes" id="UP001519363">
    <property type="component" value="Unassembled WGS sequence"/>
</dbReference>
<evidence type="ECO:0000313" key="2">
    <source>
        <dbReference type="EMBL" id="MBP2479251.1"/>
    </source>
</evidence>
<feature type="region of interest" description="Disordered" evidence="1">
    <location>
        <begin position="1"/>
        <end position="21"/>
    </location>
</feature>
<sequence>MTRPAGFGVIVPPDEDRHRAPEEVPLPGLPIVDPRHHVVATVRAECWRPWSDTCWNTSTSLATGASAAEPAELFAGTARRTYRESRHA</sequence>
<evidence type="ECO:0000313" key="3">
    <source>
        <dbReference type="Proteomes" id="UP001519363"/>
    </source>
</evidence>
<evidence type="ECO:0000256" key="1">
    <source>
        <dbReference type="SAM" id="MobiDB-lite"/>
    </source>
</evidence>
<protein>
    <submittedName>
        <fullName evidence="2">Uncharacterized protein</fullName>
    </submittedName>
</protein>
<dbReference type="EMBL" id="JAGIOO010000001">
    <property type="protein sequence ID" value="MBP2479251.1"/>
    <property type="molecule type" value="Genomic_DNA"/>
</dbReference>
<gene>
    <name evidence="2" type="ORF">JOF53_008123</name>
</gene>
<name>A0ABS5ARR3_9PSEU</name>
<keyword evidence="3" id="KW-1185">Reference proteome</keyword>
<dbReference type="RefSeq" id="WP_086786505.1">
    <property type="nucleotide sequence ID" value="NZ_JAGIOO010000001.1"/>
</dbReference>
<proteinExistence type="predicted"/>
<reference evidence="2 3" key="1">
    <citation type="submission" date="2021-03" db="EMBL/GenBank/DDBJ databases">
        <title>Sequencing the genomes of 1000 actinobacteria strains.</title>
        <authorList>
            <person name="Klenk H.-P."/>
        </authorList>
    </citation>
    <scope>NUCLEOTIDE SEQUENCE [LARGE SCALE GENOMIC DNA]</scope>
    <source>
        <strain evidence="2 3">DSM 44580</strain>
    </source>
</reference>
<comment type="caution">
    <text evidence="2">The sequence shown here is derived from an EMBL/GenBank/DDBJ whole genome shotgun (WGS) entry which is preliminary data.</text>
</comment>